<evidence type="ECO:0000256" key="2">
    <source>
        <dbReference type="SAM" id="MobiDB-lite"/>
    </source>
</evidence>
<dbReference type="PANTHER" id="PTHR22574">
    <property type="match status" value="1"/>
</dbReference>
<feature type="compositionally biased region" description="Basic residues" evidence="2">
    <location>
        <begin position="435"/>
        <end position="446"/>
    </location>
</feature>
<accession>A0A1U7QGT0</accession>
<dbReference type="KEGG" id="maua:101838219"/>
<dbReference type="RefSeq" id="XP_005071951.1">
    <property type="nucleotide sequence ID" value="XM_005071894.4"/>
</dbReference>
<evidence type="ECO:0000313" key="4">
    <source>
        <dbReference type="Proteomes" id="UP000886700"/>
    </source>
</evidence>
<evidence type="ECO:0000313" key="5">
    <source>
        <dbReference type="RefSeq" id="XP_005071951.1"/>
    </source>
</evidence>
<dbReference type="STRING" id="10036.ENSMAUP00000005658"/>
<evidence type="ECO:0000256" key="1">
    <source>
        <dbReference type="ARBA" id="ARBA00038379"/>
    </source>
</evidence>
<dbReference type="PANTHER" id="PTHR22574:SF2">
    <property type="entry name" value="GOLGI-ASSOCIATED RAB2 INTERACTOR PROTEIN 3"/>
    <property type="match status" value="1"/>
</dbReference>
<dbReference type="Pfam" id="PF12480">
    <property type="entry name" value="GARIL_Rab2_bd"/>
    <property type="match status" value="1"/>
</dbReference>
<proteinExistence type="inferred from homology"/>
<dbReference type="OrthoDB" id="9836864at2759"/>
<reference evidence="5" key="1">
    <citation type="submission" date="2025-08" db="UniProtKB">
        <authorList>
            <consortium name="RefSeq"/>
        </authorList>
    </citation>
    <scope>IDENTIFICATION</scope>
    <source>
        <tissue evidence="5">Liver</tissue>
    </source>
</reference>
<dbReference type="Proteomes" id="UP000886700">
    <property type="component" value="Unplaced"/>
</dbReference>
<dbReference type="GeneID" id="101838219"/>
<feature type="compositionally biased region" description="Basic residues" evidence="2">
    <location>
        <begin position="477"/>
        <end position="491"/>
    </location>
</feature>
<feature type="region of interest" description="Disordered" evidence="2">
    <location>
        <begin position="402"/>
        <end position="525"/>
    </location>
</feature>
<feature type="compositionally biased region" description="Polar residues" evidence="2">
    <location>
        <begin position="244"/>
        <end position="253"/>
    </location>
</feature>
<dbReference type="eggNOG" id="ENOG502S0XQ">
    <property type="taxonomic scope" value="Eukaryota"/>
</dbReference>
<dbReference type="CTD" id="153745"/>
<sequence length="588" mass="62538">MPGMKRTMSSECLLPYYTAHSYRSMGVFNTSMGNLQRQLYKGGEYDIFKYAPMFESDFIQISKKGEVIDVHNRVRMVTVCIASTSPVLPLPDVMLLARPAKVCEEHARRARFIKGRGRKPSKTLELTRLLPLKFVKISIHDREKQQLRLKLATGRTFYLQLCPSSDAREDLFCYWEKLVYLLRPPTDSCSSPTLPNGDIATPEEAKSLLGSEIHGEGDQDSGRQKLRDVSGATSAAFAGGEGTQPATTASAVISSRGPTKGVAAGAAGGTVATGVTTGPSAGVARVGPATGSPSGAVSMAAAKSPGSGQIITALAGTASKESGVSGSSKSLAAVANISSEVIEVVLAGAASSSSESTSAGGAVGATPDSSLSVAFAGALTTKGPAADKPEAPLVSTLQSEGYMCERDGSQKVSHTSSDTRKEKRERREKKDRNSSRKSSHHRRTGASHRSSGKDKSRKSSSHRSVSGHGKTREDKKGKRHSSSRSKRHGSSHKSESRTAHKSRKSRSAASSGSVSKKSSKIGSFLRSFIIKPTSKPRVTSRDRGGVDIVTKTVEKHNIETKMEKGNELEFSGTVTETTERIIFEAKSV</sequence>
<gene>
    <name evidence="5" type="primary">Fam71b</name>
</gene>
<name>A0A1U7QGT0_MESAU</name>
<dbReference type="InterPro" id="IPR022168">
    <property type="entry name" value="GARIL-like_Rab2B-bd"/>
</dbReference>
<feature type="compositionally biased region" description="Low complexity" evidence="2">
    <location>
        <begin position="507"/>
        <end position="523"/>
    </location>
</feature>
<feature type="domain" description="Golgi associated RAB2 interactor protein-like Rab2B-binding" evidence="3">
    <location>
        <begin position="123"/>
        <end position="188"/>
    </location>
</feature>
<protein>
    <submittedName>
        <fullName evidence="5">Protein FAM71B</fullName>
    </submittedName>
</protein>
<evidence type="ECO:0000259" key="3">
    <source>
        <dbReference type="Pfam" id="PF12480"/>
    </source>
</evidence>
<organism evidence="4 5">
    <name type="scientific">Mesocricetus auratus</name>
    <name type="common">Golden hamster</name>
    <dbReference type="NCBI Taxonomy" id="10036"/>
    <lineage>
        <taxon>Eukaryota</taxon>
        <taxon>Metazoa</taxon>
        <taxon>Chordata</taxon>
        <taxon>Craniata</taxon>
        <taxon>Vertebrata</taxon>
        <taxon>Euteleostomi</taxon>
        <taxon>Mammalia</taxon>
        <taxon>Eutheria</taxon>
        <taxon>Euarchontoglires</taxon>
        <taxon>Glires</taxon>
        <taxon>Rodentia</taxon>
        <taxon>Myomorpha</taxon>
        <taxon>Muroidea</taxon>
        <taxon>Cricetidae</taxon>
        <taxon>Cricetinae</taxon>
        <taxon>Mesocricetus</taxon>
    </lineage>
</organism>
<feature type="region of interest" description="Disordered" evidence="2">
    <location>
        <begin position="229"/>
        <end position="253"/>
    </location>
</feature>
<comment type="similarity">
    <text evidence="1">Belongs to the GARIN family.</text>
</comment>
<feature type="region of interest" description="Disordered" evidence="2">
    <location>
        <begin position="271"/>
        <end position="300"/>
    </location>
</feature>
<dbReference type="GO" id="GO:0005634">
    <property type="term" value="C:nucleus"/>
    <property type="evidence" value="ECO:0007669"/>
    <property type="project" value="TreeGrafter"/>
</dbReference>
<dbReference type="GO" id="GO:0007286">
    <property type="term" value="P:spermatid development"/>
    <property type="evidence" value="ECO:0007669"/>
    <property type="project" value="UniProtKB-ARBA"/>
</dbReference>
<feature type="compositionally biased region" description="Low complexity" evidence="2">
    <location>
        <begin position="271"/>
        <end position="284"/>
    </location>
</feature>
<keyword evidence="4" id="KW-1185">Reference proteome</keyword>
<dbReference type="AlphaFoldDB" id="A0A1U7QGT0"/>